<organism evidence="3 4">
    <name type="scientific">Pyxidicoccus parkwayensis</name>
    <dbReference type="NCBI Taxonomy" id="2813578"/>
    <lineage>
        <taxon>Bacteria</taxon>
        <taxon>Pseudomonadati</taxon>
        <taxon>Myxococcota</taxon>
        <taxon>Myxococcia</taxon>
        <taxon>Myxococcales</taxon>
        <taxon>Cystobacterineae</taxon>
        <taxon>Myxococcaceae</taxon>
        <taxon>Pyxidicoccus</taxon>
    </lineage>
</organism>
<sequence length="344" mass="38149">MSMLLQANAAYASVPAEQSTSERQVERTTHQDERNSPAQPARKLDATARNRMPEQADDHLVLFFSFMVITTLVPLAVPVGLFVWYWRRSRRLSRQSEAMGADLGPVLLQKQLSSGTQSLYWLVGVFCLFMGCGAGVAGVANDWYVGLASFAFPWALGLYVIYRASNTILVHKHGVVGRSLLGLRKLLYSEISRLTFGAVRHYRDGVYLGTELTIRFAPEVGKAITYSQYSMAQDQELDALRDLMARQIAEPLLARVRRGQQVPWGASAAVFTRDALLVGIRTVPYSAGLRPRFQEGVLRLHVSGEKNPILTMACSAENFYPGLMMLEMLVEGAEAARREQSAAS</sequence>
<feature type="transmembrane region" description="Helical" evidence="2">
    <location>
        <begin position="119"/>
        <end position="137"/>
    </location>
</feature>
<keyword evidence="2" id="KW-0812">Transmembrane</keyword>
<dbReference type="RefSeq" id="WP_206724836.1">
    <property type="nucleotide sequence ID" value="NZ_CP071090.1"/>
</dbReference>
<feature type="region of interest" description="Disordered" evidence="1">
    <location>
        <begin position="7"/>
        <end position="44"/>
    </location>
</feature>
<feature type="transmembrane region" description="Helical" evidence="2">
    <location>
        <begin position="143"/>
        <end position="162"/>
    </location>
</feature>
<gene>
    <name evidence="3" type="ORF">JY651_50710</name>
</gene>
<dbReference type="EMBL" id="CP071090">
    <property type="protein sequence ID" value="QSQ23261.1"/>
    <property type="molecule type" value="Genomic_DNA"/>
</dbReference>
<feature type="transmembrane region" description="Helical" evidence="2">
    <location>
        <begin position="60"/>
        <end position="86"/>
    </location>
</feature>
<keyword evidence="4" id="KW-1185">Reference proteome</keyword>
<proteinExistence type="predicted"/>
<accession>A0ABX7NWD9</accession>
<evidence type="ECO:0000313" key="4">
    <source>
        <dbReference type="Proteomes" id="UP000662747"/>
    </source>
</evidence>
<protein>
    <recommendedName>
        <fullName evidence="5">DUF304 domain-containing protein</fullName>
    </recommendedName>
</protein>
<evidence type="ECO:0000313" key="3">
    <source>
        <dbReference type="EMBL" id="QSQ23261.1"/>
    </source>
</evidence>
<evidence type="ECO:0000256" key="1">
    <source>
        <dbReference type="SAM" id="MobiDB-lite"/>
    </source>
</evidence>
<keyword evidence="2" id="KW-1133">Transmembrane helix</keyword>
<evidence type="ECO:0000256" key="2">
    <source>
        <dbReference type="SAM" id="Phobius"/>
    </source>
</evidence>
<dbReference type="Proteomes" id="UP000662747">
    <property type="component" value="Chromosome"/>
</dbReference>
<name>A0ABX7NWD9_9BACT</name>
<feature type="compositionally biased region" description="Basic and acidic residues" evidence="1">
    <location>
        <begin position="23"/>
        <end position="35"/>
    </location>
</feature>
<keyword evidence="2" id="KW-0472">Membrane</keyword>
<reference evidence="3 4" key="1">
    <citation type="submission" date="2021-02" db="EMBL/GenBank/DDBJ databases">
        <title>De Novo genome assembly of isolated myxobacteria.</title>
        <authorList>
            <person name="Stevens D.C."/>
        </authorList>
    </citation>
    <scope>NUCLEOTIDE SEQUENCE [LARGE SCALE GENOMIC DNA]</scope>
    <source>
        <strain evidence="4">SCPEA02</strain>
    </source>
</reference>
<evidence type="ECO:0008006" key="5">
    <source>
        <dbReference type="Google" id="ProtNLM"/>
    </source>
</evidence>